<sequence length="758" mass="83700">MSSVKMDKSKLDTSRSGYREDISSHSKKNKKRSSKKNNILGLWMNNMQNNQNNDMVPGMEYQHLLWQSNVQQNFSNNGQRLFTTTSDPSMCGYTQMPMTYTMEPVSLPTMYRLYQPVPFSGIRTVHGRPRRHCNQNFPMNLNMNSMGNGYSSLQENGVESSVPINYQNGDYASLPPTGNKSNEINGDEPNSEHRRYSDPGLGSAEAPVQTQSEDSDSIDSGSSITTVGRSNKLVLSLIEQMTELKKGNSQLFKELNETKSELGSMKAKLAQCKYSSSSDYQPGMLSDFIREIRQANKTCEEGLISKVKSMVEEKLNQRSLEVANLNNRIIKLTEEKEESDRRVAKLEEEVAMLKLNANNEGREIAAFEEETLALRRELQEARASKCLGAEGHVAKCVNATSASPVATPFHTAQSYVTSTPVRTALSDTCSLIPAPSSSTSSLSTLAPQHLASSLRSRNNNNNANNTDPAHHLNHHFVSIDNPTIVYRSNDDCSTTTSADSITTTLTSTAIVPTSSCLLLEDQGIAPVASSDEDPLTTAGDDSAALQETRSVAEVASKAEQGSSMDRVEEDKEEEEEEGTRIVEDAMTKGKEDEEEEEEDEEAMDSGKKETNGRWIGEKRAKATRKEEEQGRGNHHRYHQQQQQHQRAGSRKSGRKKRGSLVSRRSLSEADKVAERKETGGREGRRRVSKGGEDRNRNLDDGGDDDVDDDETSRAITEIPEVAVVGGGSFVPKDLCSTGILTSRVLTAPSRATYTTAYI</sequence>
<evidence type="ECO:0000313" key="3">
    <source>
        <dbReference type="EnsemblMetazoa" id="XP_006567442"/>
    </source>
</evidence>
<feature type="compositionally biased region" description="Basic and acidic residues" evidence="2">
    <location>
        <begin position="689"/>
        <end position="699"/>
    </location>
</feature>
<feature type="coiled-coil region" evidence="1">
    <location>
        <begin position="315"/>
        <end position="384"/>
    </location>
</feature>
<gene>
    <name evidence="5" type="primary">LOC100577196</name>
</gene>
<dbReference type="RefSeq" id="XP_006567442.2">
    <property type="nucleotide sequence ID" value="XM_006567379.3"/>
</dbReference>
<feature type="region of interest" description="Disordered" evidence="2">
    <location>
        <begin position="527"/>
        <end position="717"/>
    </location>
</feature>
<feature type="region of interest" description="Disordered" evidence="2">
    <location>
        <begin position="1"/>
        <end position="35"/>
    </location>
</feature>
<feature type="compositionally biased region" description="Basic and acidic residues" evidence="2">
    <location>
        <begin position="578"/>
        <end position="591"/>
    </location>
</feature>
<proteinExistence type="predicted"/>
<keyword evidence="1" id="KW-0175">Coiled coil</keyword>
<feature type="region of interest" description="Disordered" evidence="2">
    <location>
        <begin position="435"/>
        <end position="473"/>
    </location>
</feature>
<evidence type="ECO:0000313" key="5">
    <source>
        <dbReference type="RefSeq" id="XP_006567442.2"/>
    </source>
</evidence>
<feature type="compositionally biased region" description="Acidic residues" evidence="2">
    <location>
        <begin position="700"/>
        <end position="710"/>
    </location>
</feature>
<feature type="compositionally biased region" description="Basic and acidic residues" evidence="2">
    <location>
        <begin position="1"/>
        <end position="24"/>
    </location>
</feature>
<keyword evidence="4" id="KW-1185">Reference proteome</keyword>
<feature type="compositionally biased region" description="Basic residues" evidence="2">
    <location>
        <begin position="25"/>
        <end position="35"/>
    </location>
</feature>
<evidence type="ECO:0000313" key="4">
    <source>
        <dbReference type="Proteomes" id="UP000005203"/>
    </source>
</evidence>
<dbReference type="Proteomes" id="UP000005203">
    <property type="component" value="Linkage group LG9"/>
</dbReference>
<reference evidence="3" key="1">
    <citation type="submission" date="2021-01" db="UniProtKB">
        <authorList>
            <consortium name="EnsemblMetazoa"/>
        </authorList>
    </citation>
    <scope>IDENTIFICATION</scope>
    <source>
        <strain evidence="3">DH4</strain>
    </source>
</reference>
<feature type="compositionally biased region" description="Basic residues" evidence="2">
    <location>
        <begin position="647"/>
        <end position="658"/>
    </location>
</feature>
<organism evidence="3">
    <name type="scientific">Apis mellifera</name>
    <name type="common">Honeybee</name>
    <dbReference type="NCBI Taxonomy" id="7460"/>
    <lineage>
        <taxon>Eukaryota</taxon>
        <taxon>Metazoa</taxon>
        <taxon>Ecdysozoa</taxon>
        <taxon>Arthropoda</taxon>
        <taxon>Hexapoda</taxon>
        <taxon>Insecta</taxon>
        <taxon>Pterygota</taxon>
        <taxon>Neoptera</taxon>
        <taxon>Endopterygota</taxon>
        <taxon>Hymenoptera</taxon>
        <taxon>Apocrita</taxon>
        <taxon>Aculeata</taxon>
        <taxon>Apoidea</taxon>
        <taxon>Anthophila</taxon>
        <taxon>Apidae</taxon>
        <taxon>Apis</taxon>
    </lineage>
</organism>
<dbReference type="OrthoDB" id="6621649at2759"/>
<dbReference type="GeneID" id="100577196"/>
<feature type="compositionally biased region" description="Basic and acidic residues" evidence="2">
    <location>
        <begin position="665"/>
        <end position="682"/>
    </location>
</feature>
<reference evidence="5" key="2">
    <citation type="submission" date="2025-04" db="UniProtKB">
        <authorList>
            <consortium name="RefSeq"/>
        </authorList>
    </citation>
    <scope>IDENTIFICATION</scope>
    <source>
        <strain evidence="5">DH4</strain>
        <tissue evidence="5">Whole body</tissue>
    </source>
</reference>
<accession>A0A8B6Z3X0</accession>
<accession>A0A7M7GZQ7</accession>
<dbReference type="AlphaFoldDB" id="A0A7M7GZQ7"/>
<name>A0A7M7GZQ7_APIME</name>
<evidence type="ECO:0000256" key="1">
    <source>
        <dbReference type="SAM" id="Coils"/>
    </source>
</evidence>
<dbReference type="KEGG" id="ame:100577196"/>
<protein>
    <submittedName>
        <fullName evidence="5">Uncharacterized protein LOC100577196</fullName>
    </submittedName>
</protein>
<evidence type="ECO:0000256" key="2">
    <source>
        <dbReference type="SAM" id="MobiDB-lite"/>
    </source>
</evidence>
<feature type="compositionally biased region" description="Polar residues" evidence="2">
    <location>
        <begin position="161"/>
        <end position="184"/>
    </location>
</feature>
<feature type="compositionally biased region" description="Low complexity" evidence="2">
    <location>
        <begin position="435"/>
        <end position="465"/>
    </location>
</feature>
<feature type="compositionally biased region" description="Basic and acidic residues" evidence="2">
    <location>
        <begin position="604"/>
        <end position="631"/>
    </location>
</feature>
<feature type="compositionally biased region" description="Acidic residues" evidence="2">
    <location>
        <begin position="592"/>
        <end position="603"/>
    </location>
</feature>
<dbReference type="EnsemblMetazoa" id="XM_006567379">
    <property type="protein sequence ID" value="XP_006567442"/>
    <property type="gene ID" value="LOC100577196"/>
</dbReference>
<feature type="region of interest" description="Disordered" evidence="2">
    <location>
        <begin position="161"/>
        <end position="225"/>
    </location>
</feature>